<dbReference type="AlphaFoldDB" id="A0A0V0GF46"/>
<dbReference type="EMBL" id="GEDG01041814">
    <property type="protein sequence ID" value="JAP06313.1"/>
    <property type="molecule type" value="Transcribed_RNA"/>
</dbReference>
<reference evidence="1" key="1">
    <citation type="submission" date="2015-12" db="EMBL/GenBank/DDBJ databases">
        <title>Gene expression during late stages of embryo sac development: a critical building block for successful pollen-pistil interactions.</title>
        <authorList>
            <person name="Liu Y."/>
            <person name="Joly V."/>
            <person name="Sabar M."/>
            <person name="Matton D.P."/>
        </authorList>
    </citation>
    <scope>NUCLEOTIDE SEQUENCE</scope>
</reference>
<evidence type="ECO:0000313" key="1">
    <source>
        <dbReference type="EMBL" id="JAP06313.1"/>
    </source>
</evidence>
<accession>A0A0V0GF46</accession>
<proteinExistence type="predicted"/>
<protein>
    <submittedName>
        <fullName evidence="1">Putative ovule protein</fullName>
    </submittedName>
</protein>
<name>A0A0V0GF46_SOLCH</name>
<sequence>MSSSVAATRFLFPLSSRRAHLRTRILVRSQVFASQVLFVLRSKSTLLHSNLYTNQLAILIC</sequence>
<organism evidence="1">
    <name type="scientific">Solanum chacoense</name>
    <name type="common">Chaco potato</name>
    <dbReference type="NCBI Taxonomy" id="4108"/>
    <lineage>
        <taxon>Eukaryota</taxon>
        <taxon>Viridiplantae</taxon>
        <taxon>Streptophyta</taxon>
        <taxon>Embryophyta</taxon>
        <taxon>Tracheophyta</taxon>
        <taxon>Spermatophyta</taxon>
        <taxon>Magnoliopsida</taxon>
        <taxon>eudicotyledons</taxon>
        <taxon>Gunneridae</taxon>
        <taxon>Pentapetalae</taxon>
        <taxon>asterids</taxon>
        <taxon>lamiids</taxon>
        <taxon>Solanales</taxon>
        <taxon>Solanaceae</taxon>
        <taxon>Solanoideae</taxon>
        <taxon>Solaneae</taxon>
        <taxon>Solanum</taxon>
    </lineage>
</organism>